<dbReference type="CDD" id="cd16037">
    <property type="entry name" value="sulfatase_like"/>
    <property type="match status" value="1"/>
</dbReference>
<organism evidence="4 5">
    <name type="scientific">Litorilinea aerophila</name>
    <dbReference type="NCBI Taxonomy" id="1204385"/>
    <lineage>
        <taxon>Bacteria</taxon>
        <taxon>Bacillati</taxon>
        <taxon>Chloroflexota</taxon>
        <taxon>Caldilineae</taxon>
        <taxon>Caldilineales</taxon>
        <taxon>Caldilineaceae</taxon>
        <taxon>Litorilinea</taxon>
    </lineage>
</organism>
<dbReference type="Proteomes" id="UP000317371">
    <property type="component" value="Unassembled WGS sequence"/>
</dbReference>
<evidence type="ECO:0000256" key="1">
    <source>
        <dbReference type="ARBA" id="ARBA00022723"/>
    </source>
</evidence>
<sequence>MAMSQPARPNLLYIHTDQHNPFVTGCYGDPLVETPHLDRLAASGALFQHVYCTSPICVPSRMSMLTGRHPHQNQVWTNNHILDSGIPTLAHAMGAAGYRPALIGRMHAVGPDQLHGYVERLVGDHSPNHIGGSPVDRGALDGTAGPERISLVRSGAGQSAYQVHDEYVAAAAVDYLNRLGIEKRSRGHLEPFSLSVGFMLPHPPYVARREDFARYADAITLPRKPTPFDQVQHPYLRRWREHTGIVEVSEEEILRARAAYWGLVHRVDALIGQILAALEANDLADNTLIVYTSDHGDMQGEHGLWWKHVFYEESVCVPLIMAWPGVIPAGQRCDRVVSALDVTATLLDALDAPPLPQSPGRSLLGLVSELRPTPQWEDVAFSEYCADQYAPDGETYQRMIRLGDWKLIYYHGYEPQLFNLAEDPGEEVDRAQDPACRAIRDELVARVLADWDPDRIAQIMAAKRADNAILQRWARQTHPPDQYRWPLRPEMNYLEPST</sequence>
<accession>A0A540VM00</accession>
<dbReference type="GO" id="GO:0005737">
    <property type="term" value="C:cytoplasm"/>
    <property type="evidence" value="ECO:0007669"/>
    <property type="project" value="TreeGrafter"/>
</dbReference>
<keyword evidence="1" id="KW-0479">Metal-binding</keyword>
<evidence type="ECO:0000259" key="3">
    <source>
        <dbReference type="Pfam" id="PF00884"/>
    </source>
</evidence>
<name>A0A540VM00_9CHLR</name>
<gene>
    <name evidence="4" type="ORF">FKZ61_03835</name>
</gene>
<dbReference type="GO" id="GO:0046872">
    <property type="term" value="F:metal ion binding"/>
    <property type="evidence" value="ECO:0007669"/>
    <property type="project" value="UniProtKB-KW"/>
</dbReference>
<comment type="caution">
    <text evidence="4">The sequence shown here is derived from an EMBL/GenBank/DDBJ whole genome shotgun (WGS) entry which is preliminary data.</text>
</comment>
<dbReference type="GO" id="GO:0016740">
    <property type="term" value="F:transferase activity"/>
    <property type="evidence" value="ECO:0007669"/>
    <property type="project" value="UniProtKB-KW"/>
</dbReference>
<keyword evidence="2 4" id="KW-0378">Hydrolase</keyword>
<dbReference type="GO" id="GO:0008484">
    <property type="term" value="F:sulfuric ester hydrolase activity"/>
    <property type="evidence" value="ECO:0007669"/>
    <property type="project" value="TreeGrafter"/>
</dbReference>
<dbReference type="Pfam" id="PF00884">
    <property type="entry name" value="Sulfatase"/>
    <property type="match status" value="1"/>
</dbReference>
<evidence type="ECO:0000256" key="2">
    <source>
        <dbReference type="ARBA" id="ARBA00022801"/>
    </source>
</evidence>
<dbReference type="PANTHER" id="PTHR45953">
    <property type="entry name" value="IDURONATE 2-SULFATASE"/>
    <property type="match status" value="1"/>
</dbReference>
<dbReference type="OrthoDB" id="160733at2"/>
<evidence type="ECO:0000313" key="4">
    <source>
        <dbReference type="EMBL" id="TQE97163.1"/>
    </source>
</evidence>
<dbReference type="SUPFAM" id="SSF53649">
    <property type="entry name" value="Alkaline phosphatase-like"/>
    <property type="match status" value="1"/>
</dbReference>
<dbReference type="AlphaFoldDB" id="A0A540VM00"/>
<protein>
    <submittedName>
        <fullName evidence="4">Sulfatase-like hydrolase/transferase</fullName>
    </submittedName>
</protein>
<keyword evidence="5" id="KW-1185">Reference proteome</keyword>
<dbReference type="EMBL" id="VIGC01000004">
    <property type="protein sequence ID" value="TQE97163.1"/>
    <property type="molecule type" value="Genomic_DNA"/>
</dbReference>
<proteinExistence type="predicted"/>
<dbReference type="InterPro" id="IPR000917">
    <property type="entry name" value="Sulfatase_N"/>
</dbReference>
<feature type="domain" description="Sulfatase N-terminal" evidence="3">
    <location>
        <begin position="9"/>
        <end position="351"/>
    </location>
</feature>
<keyword evidence="4" id="KW-0808">Transferase</keyword>
<dbReference type="InParanoid" id="A0A540VM00"/>
<dbReference type="InterPro" id="IPR017850">
    <property type="entry name" value="Alkaline_phosphatase_core_sf"/>
</dbReference>
<evidence type="ECO:0000313" key="5">
    <source>
        <dbReference type="Proteomes" id="UP000317371"/>
    </source>
</evidence>
<reference evidence="4 5" key="1">
    <citation type="submission" date="2019-06" db="EMBL/GenBank/DDBJ databases">
        <title>Genome sequence of Litorilinea aerophila BAA-2444.</title>
        <authorList>
            <person name="Maclea K.S."/>
            <person name="Maurais E.G."/>
            <person name="Iannazzi L.C."/>
        </authorList>
    </citation>
    <scope>NUCLEOTIDE SEQUENCE [LARGE SCALE GENOMIC DNA]</scope>
    <source>
        <strain evidence="4 5">ATCC BAA-2444</strain>
    </source>
</reference>
<dbReference type="PANTHER" id="PTHR45953:SF1">
    <property type="entry name" value="IDURONATE 2-SULFATASE"/>
    <property type="match status" value="1"/>
</dbReference>
<dbReference type="Gene3D" id="3.40.720.10">
    <property type="entry name" value="Alkaline Phosphatase, subunit A"/>
    <property type="match status" value="1"/>
</dbReference>